<protein>
    <submittedName>
        <fullName evidence="1">Uncharacterized protein</fullName>
    </submittedName>
</protein>
<accession>A0A2P2J0B8</accession>
<reference evidence="1" key="1">
    <citation type="submission" date="2018-02" db="EMBL/GenBank/DDBJ databases">
        <title>Rhizophora mucronata_Transcriptome.</title>
        <authorList>
            <person name="Meera S.P."/>
            <person name="Sreeshan A."/>
            <person name="Augustine A."/>
        </authorList>
    </citation>
    <scope>NUCLEOTIDE SEQUENCE</scope>
    <source>
        <tissue evidence="1">Leaf</tissue>
    </source>
</reference>
<sequence>MHSAIGYKKDPTVVETDFSDRIDTVKIILWWKYICLTWQGPLICSKHRLST</sequence>
<proteinExistence type="predicted"/>
<evidence type="ECO:0000313" key="1">
    <source>
        <dbReference type="EMBL" id="MBW86919.1"/>
    </source>
</evidence>
<dbReference type="AlphaFoldDB" id="A0A2P2J0B8"/>
<dbReference type="EMBL" id="GGEC01006436">
    <property type="protein sequence ID" value="MBW86919.1"/>
    <property type="molecule type" value="Transcribed_RNA"/>
</dbReference>
<organism evidence="1">
    <name type="scientific">Rhizophora mucronata</name>
    <name type="common">Asiatic mangrove</name>
    <dbReference type="NCBI Taxonomy" id="61149"/>
    <lineage>
        <taxon>Eukaryota</taxon>
        <taxon>Viridiplantae</taxon>
        <taxon>Streptophyta</taxon>
        <taxon>Embryophyta</taxon>
        <taxon>Tracheophyta</taxon>
        <taxon>Spermatophyta</taxon>
        <taxon>Magnoliopsida</taxon>
        <taxon>eudicotyledons</taxon>
        <taxon>Gunneridae</taxon>
        <taxon>Pentapetalae</taxon>
        <taxon>rosids</taxon>
        <taxon>fabids</taxon>
        <taxon>Malpighiales</taxon>
        <taxon>Rhizophoraceae</taxon>
        <taxon>Rhizophora</taxon>
    </lineage>
</organism>
<name>A0A2P2J0B8_RHIMU</name>